<accession>A0ABQ9YNF6</accession>
<dbReference type="EMBL" id="JAOYFB010000001">
    <property type="protein sequence ID" value="KAK4002144.1"/>
    <property type="molecule type" value="Genomic_DNA"/>
</dbReference>
<gene>
    <name evidence="1" type="ORF">OUZ56_003991</name>
</gene>
<protein>
    <submittedName>
        <fullName evidence="1">Uncharacterized protein</fullName>
    </submittedName>
</protein>
<comment type="caution">
    <text evidence="1">The sequence shown here is derived from an EMBL/GenBank/DDBJ whole genome shotgun (WGS) entry which is preliminary data.</text>
</comment>
<keyword evidence="2" id="KW-1185">Reference proteome</keyword>
<dbReference type="Proteomes" id="UP001234178">
    <property type="component" value="Unassembled WGS sequence"/>
</dbReference>
<proteinExistence type="predicted"/>
<evidence type="ECO:0000313" key="2">
    <source>
        <dbReference type="Proteomes" id="UP001234178"/>
    </source>
</evidence>
<organism evidence="1 2">
    <name type="scientific">Daphnia magna</name>
    <dbReference type="NCBI Taxonomy" id="35525"/>
    <lineage>
        <taxon>Eukaryota</taxon>
        <taxon>Metazoa</taxon>
        <taxon>Ecdysozoa</taxon>
        <taxon>Arthropoda</taxon>
        <taxon>Crustacea</taxon>
        <taxon>Branchiopoda</taxon>
        <taxon>Diplostraca</taxon>
        <taxon>Cladocera</taxon>
        <taxon>Anomopoda</taxon>
        <taxon>Daphniidae</taxon>
        <taxon>Daphnia</taxon>
    </lineage>
</organism>
<name>A0ABQ9YNF6_9CRUS</name>
<sequence length="126" mass="13791">MIAPPFPNVRHLVPTSVWLESAFGTIQSPGTTNTRALKRVVVFGDKCGVSFPTSQRHGIGMSDQLDAILDDKWTGIIFSAEKRAFPTALFLSVMTKSRGEREKWGCFGVCMSLAASEGARDEDVRV</sequence>
<evidence type="ECO:0000313" key="1">
    <source>
        <dbReference type="EMBL" id="KAK4002144.1"/>
    </source>
</evidence>
<reference evidence="1 2" key="1">
    <citation type="journal article" date="2023" name="Nucleic Acids Res.">
        <title>The hologenome of Daphnia magna reveals possible DNA methylation and microbiome-mediated evolution of the host genome.</title>
        <authorList>
            <person name="Chaturvedi A."/>
            <person name="Li X."/>
            <person name="Dhandapani V."/>
            <person name="Marshall H."/>
            <person name="Kissane S."/>
            <person name="Cuenca-Cambronero M."/>
            <person name="Asole G."/>
            <person name="Calvet F."/>
            <person name="Ruiz-Romero M."/>
            <person name="Marangio P."/>
            <person name="Guigo R."/>
            <person name="Rago D."/>
            <person name="Mirbahai L."/>
            <person name="Eastwood N."/>
            <person name="Colbourne J.K."/>
            <person name="Zhou J."/>
            <person name="Mallon E."/>
            <person name="Orsini L."/>
        </authorList>
    </citation>
    <scope>NUCLEOTIDE SEQUENCE [LARGE SCALE GENOMIC DNA]</scope>
    <source>
        <strain evidence="1">LRV0_1</strain>
    </source>
</reference>